<feature type="signal peptide" evidence="1">
    <location>
        <begin position="1"/>
        <end position="22"/>
    </location>
</feature>
<dbReference type="InterPro" id="IPR021255">
    <property type="entry name" value="DUF2807"/>
</dbReference>
<dbReference type="PROSITE" id="PS51257">
    <property type="entry name" value="PROKAR_LIPOPROTEIN"/>
    <property type="match status" value="1"/>
</dbReference>
<gene>
    <name evidence="3" type="ORF">NBC122_01321</name>
</gene>
<keyword evidence="1" id="KW-0732">Signal</keyword>
<dbReference type="RefSeq" id="WP_133439604.1">
    <property type="nucleotide sequence ID" value="NZ_CP037954.1"/>
</dbReference>
<organism evidence="3 4">
    <name type="scientific">Chryseobacterium salivictor</name>
    <dbReference type="NCBI Taxonomy" id="2547600"/>
    <lineage>
        <taxon>Bacteria</taxon>
        <taxon>Pseudomonadati</taxon>
        <taxon>Bacteroidota</taxon>
        <taxon>Flavobacteriia</taxon>
        <taxon>Flavobacteriales</taxon>
        <taxon>Weeksellaceae</taxon>
        <taxon>Chryseobacterium group</taxon>
        <taxon>Chryseobacterium</taxon>
    </lineage>
</organism>
<evidence type="ECO:0000313" key="3">
    <source>
        <dbReference type="EMBL" id="QBO58148.1"/>
    </source>
</evidence>
<reference evidence="3 4" key="1">
    <citation type="submission" date="2019-03" db="EMBL/GenBank/DDBJ databases">
        <authorList>
            <person name="Kim H."/>
            <person name="Yu S.-M."/>
        </authorList>
    </citation>
    <scope>NUCLEOTIDE SEQUENCE [LARGE SCALE GENOMIC DNA]</scope>
    <source>
        <strain evidence="3 4">NBC122</strain>
    </source>
</reference>
<evidence type="ECO:0000256" key="1">
    <source>
        <dbReference type="SAM" id="SignalP"/>
    </source>
</evidence>
<feature type="domain" description="Putative auto-transporter adhesin head GIN" evidence="2">
    <location>
        <begin position="48"/>
        <end position="243"/>
    </location>
</feature>
<dbReference type="Proteomes" id="UP000294419">
    <property type="component" value="Chromosome"/>
</dbReference>
<evidence type="ECO:0000313" key="4">
    <source>
        <dbReference type="Proteomes" id="UP000294419"/>
    </source>
</evidence>
<dbReference type="Gene3D" id="2.160.20.120">
    <property type="match status" value="1"/>
</dbReference>
<dbReference type="AlphaFoldDB" id="A0A4P6ZEY8"/>
<accession>A0A4P6ZEY8</accession>
<keyword evidence="4" id="KW-1185">Reference proteome</keyword>
<name>A0A4P6ZEY8_9FLAO</name>
<protein>
    <recommendedName>
        <fullName evidence="2">Putative auto-transporter adhesin head GIN domain-containing protein</fullName>
    </recommendedName>
</protein>
<sequence length="265" mass="27758">MKTISISALAALLTLCSCNIKSENGFPFNLTPKEGTGILKTQEYKMSFDEIKVAQSINAEVLKANEEKVVITAPSDILDDILVENNGGKLYIHFKPNLNISARNITVKIFAKDFNTIKASSSATIIIKDKFTQDKTDIGVSSSGTIKGNLEANDLSIDVSSSGTYSGTVWAVNLESEATSSGDIIIAGKTKNATLKASSSGTLNAKNVIAENAEISASSSGDVSLSVSNQLNASASSSGGIEIIRKGNLNIVSQKESSGGSISIR</sequence>
<evidence type="ECO:0000259" key="2">
    <source>
        <dbReference type="Pfam" id="PF10988"/>
    </source>
</evidence>
<dbReference type="EMBL" id="CP037954">
    <property type="protein sequence ID" value="QBO58148.1"/>
    <property type="molecule type" value="Genomic_DNA"/>
</dbReference>
<feature type="chain" id="PRO_5020743207" description="Putative auto-transporter adhesin head GIN domain-containing protein" evidence="1">
    <location>
        <begin position="23"/>
        <end position="265"/>
    </location>
</feature>
<dbReference type="Pfam" id="PF10988">
    <property type="entry name" value="DUF2807"/>
    <property type="match status" value="1"/>
</dbReference>
<dbReference type="KEGG" id="csal:NBC122_01321"/>
<proteinExistence type="predicted"/>
<dbReference type="OrthoDB" id="1274778at2"/>